<dbReference type="GeneID" id="36580177"/>
<gene>
    <name evidence="1" type="ORF">K444DRAFT_350094</name>
</gene>
<organism evidence="1 2">
    <name type="scientific">Hyaloscypha bicolor E</name>
    <dbReference type="NCBI Taxonomy" id="1095630"/>
    <lineage>
        <taxon>Eukaryota</taxon>
        <taxon>Fungi</taxon>
        <taxon>Dikarya</taxon>
        <taxon>Ascomycota</taxon>
        <taxon>Pezizomycotina</taxon>
        <taxon>Leotiomycetes</taxon>
        <taxon>Helotiales</taxon>
        <taxon>Hyaloscyphaceae</taxon>
        <taxon>Hyaloscypha</taxon>
        <taxon>Hyaloscypha bicolor</taxon>
    </lineage>
</organism>
<reference evidence="1 2" key="1">
    <citation type="submission" date="2016-04" db="EMBL/GenBank/DDBJ databases">
        <title>A degradative enzymes factory behind the ericoid mycorrhizal symbiosis.</title>
        <authorList>
            <consortium name="DOE Joint Genome Institute"/>
            <person name="Martino E."/>
            <person name="Morin E."/>
            <person name="Grelet G."/>
            <person name="Kuo A."/>
            <person name="Kohler A."/>
            <person name="Daghino S."/>
            <person name="Barry K."/>
            <person name="Choi C."/>
            <person name="Cichocki N."/>
            <person name="Clum A."/>
            <person name="Copeland A."/>
            <person name="Hainaut M."/>
            <person name="Haridas S."/>
            <person name="Labutti K."/>
            <person name="Lindquist E."/>
            <person name="Lipzen A."/>
            <person name="Khouja H.-R."/>
            <person name="Murat C."/>
            <person name="Ohm R."/>
            <person name="Olson A."/>
            <person name="Spatafora J."/>
            <person name="Veneault-Fourrey C."/>
            <person name="Henrissat B."/>
            <person name="Grigoriev I."/>
            <person name="Martin F."/>
            <person name="Perotto S."/>
        </authorList>
    </citation>
    <scope>NUCLEOTIDE SEQUENCE [LARGE SCALE GENOMIC DNA]</scope>
    <source>
        <strain evidence="1 2">E</strain>
    </source>
</reference>
<proteinExistence type="predicted"/>
<name>A0A2J6TIF4_9HELO</name>
<dbReference type="STRING" id="1095630.A0A2J6TIF4"/>
<dbReference type="AlphaFoldDB" id="A0A2J6TIF4"/>
<sequence length="182" mass="20235">MWSARRTDMLKWASPISRQYSDKRSPLSLVSYLSKFACNNSANKHHTSHLGDCDVAPLTESDFQPDEPGNLSSPQNVQLFIDLRRLCLVVSEWLDLRQPSPAITSNIMTVSKPALQSLRTGTKELSSIIQAPKDGTRFTIWNGVLHIAYHALHFRLATSLPPRPIPCCQHSATVSISPICKG</sequence>
<protein>
    <submittedName>
        <fullName evidence="1">Uncharacterized protein</fullName>
    </submittedName>
</protein>
<dbReference type="RefSeq" id="XP_024739698.1">
    <property type="nucleotide sequence ID" value="XM_024872096.1"/>
</dbReference>
<dbReference type="OrthoDB" id="39175at2759"/>
<dbReference type="InParanoid" id="A0A2J6TIF4"/>
<accession>A0A2J6TIF4</accession>
<evidence type="ECO:0000313" key="2">
    <source>
        <dbReference type="Proteomes" id="UP000235371"/>
    </source>
</evidence>
<dbReference type="Proteomes" id="UP000235371">
    <property type="component" value="Unassembled WGS sequence"/>
</dbReference>
<dbReference type="EMBL" id="KZ613783">
    <property type="protein sequence ID" value="PMD62794.1"/>
    <property type="molecule type" value="Genomic_DNA"/>
</dbReference>
<evidence type="ECO:0000313" key="1">
    <source>
        <dbReference type="EMBL" id="PMD62794.1"/>
    </source>
</evidence>
<keyword evidence="2" id="KW-1185">Reference proteome</keyword>